<name>A0A7J5YTD0_DISMA</name>
<organism evidence="2 3">
    <name type="scientific">Dissostichus mawsoni</name>
    <name type="common">Antarctic cod</name>
    <dbReference type="NCBI Taxonomy" id="36200"/>
    <lineage>
        <taxon>Eukaryota</taxon>
        <taxon>Metazoa</taxon>
        <taxon>Chordata</taxon>
        <taxon>Craniata</taxon>
        <taxon>Vertebrata</taxon>
        <taxon>Euteleostomi</taxon>
        <taxon>Actinopterygii</taxon>
        <taxon>Neopterygii</taxon>
        <taxon>Teleostei</taxon>
        <taxon>Neoteleostei</taxon>
        <taxon>Acanthomorphata</taxon>
        <taxon>Eupercaria</taxon>
        <taxon>Perciformes</taxon>
        <taxon>Notothenioidei</taxon>
        <taxon>Nototheniidae</taxon>
        <taxon>Dissostichus</taxon>
    </lineage>
</organism>
<feature type="region of interest" description="Disordered" evidence="1">
    <location>
        <begin position="361"/>
        <end position="404"/>
    </location>
</feature>
<dbReference type="AlphaFoldDB" id="A0A7J5YTD0"/>
<protein>
    <submittedName>
        <fullName evidence="2">Uncharacterized protein</fullName>
    </submittedName>
</protein>
<comment type="caution">
    <text evidence="2">The sequence shown here is derived from an EMBL/GenBank/DDBJ whole genome shotgun (WGS) entry which is preliminary data.</text>
</comment>
<keyword evidence="3" id="KW-1185">Reference proteome</keyword>
<reference evidence="2 3" key="1">
    <citation type="submission" date="2020-03" db="EMBL/GenBank/DDBJ databases">
        <title>Dissostichus mawsoni Genome sequencing and assembly.</title>
        <authorList>
            <person name="Park H."/>
        </authorList>
    </citation>
    <scope>NUCLEOTIDE SEQUENCE [LARGE SCALE GENOMIC DNA]</scope>
    <source>
        <strain evidence="2">DM0001</strain>
        <tissue evidence="2">Muscle</tissue>
    </source>
</reference>
<gene>
    <name evidence="2" type="ORF">F7725_005748</name>
</gene>
<feature type="non-terminal residue" evidence="2">
    <location>
        <position position="1"/>
    </location>
</feature>
<dbReference type="Proteomes" id="UP000518266">
    <property type="component" value="Unassembled WGS sequence"/>
</dbReference>
<proteinExistence type="predicted"/>
<sequence>MGTVSIVGRLLPLSPNSISPSSIVNLLQPIVVVTDSSSVPLVVGSYQAGPVHSQDAVSDPQPAVRRRRAVGDQSSDPTLQSIADESVGLFTLGHSSAAAAVSLGDGAYELPSPSSPPPPPSSGYSGVLVGVKRQDGSGFAVRAWWMVPFLLRLCVCDWPGGLSRALSSPGSPVTSSPGPPERGLLWAGGSNSLCAGIGQKDFRGQNSSKTTAAEAHGLDYCEVCASDRVHSVFPDLYVGPVGCVGPVGVCVHTGSVGVCLRLGAQPPQVVADVEQLSVDAVLHTLALQVHSEAAAGQHYGRVVLKALQELLWGRGQYGDSAVEFGEEFVGQADRVSVAESAQCKRQRYLPQTHFPVTMDTTSAEISMSDKEESEGEEEKATQTERGRWRRGGGGRERSLRMNIK</sequence>
<evidence type="ECO:0000313" key="3">
    <source>
        <dbReference type="Proteomes" id="UP000518266"/>
    </source>
</evidence>
<accession>A0A7J5YTD0</accession>
<evidence type="ECO:0000256" key="1">
    <source>
        <dbReference type="SAM" id="MobiDB-lite"/>
    </source>
</evidence>
<feature type="compositionally biased region" description="Basic and acidic residues" evidence="1">
    <location>
        <begin position="393"/>
        <end position="404"/>
    </location>
</feature>
<dbReference type="EMBL" id="JAAKFY010000009">
    <property type="protein sequence ID" value="KAF3852393.1"/>
    <property type="molecule type" value="Genomic_DNA"/>
</dbReference>
<evidence type="ECO:0000313" key="2">
    <source>
        <dbReference type="EMBL" id="KAF3852393.1"/>
    </source>
</evidence>